<dbReference type="KEGG" id="peo:AS203_10075"/>
<sequence>MSRRAINGELLGKLYWHAHHFFAKYLEVRNISLTLQRKPTLRKSRDRLLMMLKTDTNNKLLKTSTLWKENII</sequence>
<organism evidence="1 2">
    <name type="scientific">Hoylesella enoeca</name>
    <dbReference type="NCBI Taxonomy" id="76123"/>
    <lineage>
        <taxon>Bacteria</taxon>
        <taxon>Pseudomonadati</taxon>
        <taxon>Bacteroidota</taxon>
        <taxon>Bacteroidia</taxon>
        <taxon>Bacteroidales</taxon>
        <taxon>Prevotellaceae</taxon>
        <taxon>Hoylesella</taxon>
    </lineage>
</organism>
<gene>
    <name evidence="1" type="ORF">AS203_10075</name>
</gene>
<evidence type="ECO:0000313" key="1">
    <source>
        <dbReference type="EMBL" id="ALO49396.1"/>
    </source>
</evidence>
<keyword evidence="2" id="KW-1185">Reference proteome</keyword>
<dbReference type="EMBL" id="CP013195">
    <property type="protein sequence ID" value="ALO49396.1"/>
    <property type="molecule type" value="Genomic_DNA"/>
</dbReference>
<evidence type="ECO:0000313" key="2">
    <source>
        <dbReference type="Proteomes" id="UP000056252"/>
    </source>
</evidence>
<proteinExistence type="predicted"/>
<reference evidence="2" key="1">
    <citation type="submission" date="2015-11" db="EMBL/GenBank/DDBJ databases">
        <authorList>
            <person name="Holder M.E."/>
            <person name="Ajami N.J."/>
            <person name="Petrosino J.F."/>
        </authorList>
    </citation>
    <scope>NUCLEOTIDE SEQUENCE [LARGE SCALE GENOMIC DNA]</scope>
    <source>
        <strain evidence="2">F0113</strain>
    </source>
</reference>
<dbReference type="STRING" id="76123.AS203_10075"/>
<protein>
    <submittedName>
        <fullName evidence="1">Uncharacterized protein</fullName>
    </submittedName>
</protein>
<dbReference type="AlphaFoldDB" id="A0A0S2KMU9"/>
<accession>A0A0S2KMU9</accession>
<dbReference type="Proteomes" id="UP000056252">
    <property type="component" value="Chromosome"/>
</dbReference>
<name>A0A0S2KMU9_9BACT</name>